<dbReference type="CDD" id="cd00761">
    <property type="entry name" value="Glyco_tranf_GTA_type"/>
    <property type="match status" value="1"/>
</dbReference>
<keyword evidence="2" id="KW-0808">Transferase</keyword>
<sequence length="500" mass="57099">MPQVDEIHIYLNEYEDVPTFLKRDKIKTFLGHEHSGDIKDNGKLYDIDAYGDCFILLCDDDILYPSDYAQKMKEATIRYGFTSVVGVHGTTYQDPAQSYIKDRSVIHFKDASDDTLVDQLGSGTVAFHTSMRPIRWEDIETPGMLDLWLARASAQKGFASLVVRRPKGWLKPLPQVGHTIFNAVKVDDTKESQLLANKLLPALQNSPRRHISNHVNDLYTELGCRNRGVQDVANITGTTSNFEPCHQTLTFELIVTGWNCRDYVEKCVSSIARQKPGPYRLKIRYHDDGSTDGTADKLSALSTEIRIYGQSSSVNKGPAYARDVLIRQVNNPDAICVLIDMDDELLPEALYDIAKIYIENPDCLMTYGNWVNQSGRLNTEGCYTTEEIDTRSYRRMDKFLMTHLRTFKRHLYDAVTEDNLKDGDGNWLRYCSDVGLMFPLLDQCSGSNVIHVEKPLYLYNQYRTTGTQTRFGGAAKKEMYLYLRDEERLFRFKSRSTLVA</sequence>
<dbReference type="SUPFAM" id="SSF53448">
    <property type="entry name" value="Nucleotide-diphospho-sugar transferases"/>
    <property type="match status" value="1"/>
</dbReference>
<evidence type="ECO:0000259" key="1">
    <source>
        <dbReference type="Pfam" id="PF00535"/>
    </source>
</evidence>
<dbReference type="Pfam" id="PF00535">
    <property type="entry name" value="Glycos_transf_2"/>
    <property type="match status" value="1"/>
</dbReference>
<dbReference type="InterPro" id="IPR029044">
    <property type="entry name" value="Nucleotide-diphossugar_trans"/>
</dbReference>
<dbReference type="EMBL" id="WISB01000087">
    <property type="protein sequence ID" value="MQW69856.1"/>
    <property type="molecule type" value="Genomic_DNA"/>
</dbReference>
<proteinExistence type="predicted"/>
<dbReference type="GO" id="GO:0016740">
    <property type="term" value="F:transferase activity"/>
    <property type="evidence" value="ECO:0007669"/>
    <property type="project" value="UniProtKB-KW"/>
</dbReference>
<dbReference type="Gene3D" id="3.90.550.10">
    <property type="entry name" value="Spore Coat Polysaccharide Biosynthesis Protein SpsA, Chain A"/>
    <property type="match status" value="1"/>
</dbReference>
<evidence type="ECO:0000313" key="2">
    <source>
        <dbReference type="EMBL" id="MQW69856.1"/>
    </source>
</evidence>
<organism evidence="2">
    <name type="scientific">Sinorhizobium medicae</name>
    <dbReference type="NCBI Taxonomy" id="110321"/>
    <lineage>
        <taxon>Bacteria</taxon>
        <taxon>Pseudomonadati</taxon>
        <taxon>Pseudomonadota</taxon>
        <taxon>Alphaproteobacteria</taxon>
        <taxon>Hyphomicrobiales</taxon>
        <taxon>Rhizobiaceae</taxon>
        <taxon>Sinorhizobium/Ensifer group</taxon>
        <taxon>Sinorhizobium</taxon>
    </lineage>
</organism>
<protein>
    <submittedName>
        <fullName evidence="2">Glycosyltransferase</fullName>
    </submittedName>
</protein>
<accession>A0A6G1WJI7</accession>
<dbReference type="InterPro" id="IPR001173">
    <property type="entry name" value="Glyco_trans_2-like"/>
</dbReference>
<dbReference type="RefSeq" id="WP_153412936.1">
    <property type="nucleotide sequence ID" value="NZ_WISB01000087.1"/>
</dbReference>
<dbReference type="AlphaFoldDB" id="A0A6G1WJI7"/>
<comment type="caution">
    <text evidence="2">The sequence shown here is derived from an EMBL/GenBank/DDBJ whole genome shotgun (WGS) entry which is preliminary data.</text>
</comment>
<gene>
    <name evidence="2" type="ORF">GHJ91_12010</name>
</gene>
<name>A0A6G1WJI7_9HYPH</name>
<reference evidence="2" key="1">
    <citation type="journal article" date="2013" name="Genome Biol.">
        <title>Comparative genomics of the core and accessory genomes of 48 Sinorhizobium strains comprising five genospecies.</title>
        <authorList>
            <person name="Sugawara M."/>
            <person name="Epstein B."/>
            <person name="Badgley B.D."/>
            <person name="Unno T."/>
            <person name="Xu L."/>
            <person name="Reese J."/>
            <person name="Gyaneshwar P."/>
            <person name="Denny R."/>
            <person name="Mudge J."/>
            <person name="Bharti A.K."/>
            <person name="Farmer A.D."/>
            <person name="May G.D."/>
            <person name="Woodward J.E."/>
            <person name="Medigue C."/>
            <person name="Vallenet D."/>
            <person name="Lajus A."/>
            <person name="Rouy Z."/>
            <person name="Martinez-Vaz B."/>
            <person name="Tiffin P."/>
            <person name="Young N.D."/>
            <person name="Sadowsky M.J."/>
        </authorList>
    </citation>
    <scope>NUCLEOTIDE SEQUENCE</scope>
    <source>
        <strain evidence="2">M1</strain>
    </source>
</reference>
<feature type="domain" description="Glycosyltransferase 2-like" evidence="1">
    <location>
        <begin position="254"/>
        <end position="365"/>
    </location>
</feature>